<dbReference type="InterPro" id="IPR012394">
    <property type="entry name" value="Aldehyde_DH_NAD(P)"/>
</dbReference>
<protein>
    <recommendedName>
        <fullName evidence="3">Aldehyde dehydrogenase</fullName>
    </recommendedName>
</protein>
<reference evidence="7 8" key="1">
    <citation type="journal article" date="2024" name="ISME J.">
        <title>Tailless and filamentous prophages are predominant in marine Vibrio.</title>
        <authorList>
            <person name="Steensen K."/>
            <person name="Seneca J."/>
            <person name="Bartlau N."/>
            <person name="Yu X.A."/>
            <person name="Hussain F.A."/>
            <person name="Polz M.F."/>
        </authorList>
    </citation>
    <scope>NUCLEOTIDE SEQUENCE [LARGE SCALE GENOMIC DNA]</scope>
    <source>
        <strain evidence="7 8">10N.222.51.A1</strain>
    </source>
</reference>
<evidence type="ECO:0000256" key="3">
    <source>
        <dbReference type="PIRNR" id="PIRNR036492"/>
    </source>
</evidence>
<dbReference type="InterPro" id="IPR016161">
    <property type="entry name" value="Ald_DH/histidinol_DH"/>
</dbReference>
<dbReference type="Proteomes" id="UP001570417">
    <property type="component" value="Unassembled WGS sequence"/>
</dbReference>
<dbReference type="InterPro" id="IPR016163">
    <property type="entry name" value="Ald_DH_C"/>
</dbReference>
<name>A0ABV4NBZ7_9VIBR</name>
<dbReference type="PANTHER" id="PTHR43570">
    <property type="entry name" value="ALDEHYDE DEHYDROGENASE"/>
    <property type="match status" value="1"/>
</dbReference>
<evidence type="ECO:0000256" key="5">
    <source>
        <dbReference type="RuleBase" id="RU003345"/>
    </source>
</evidence>
<feature type="active site" evidence="4">
    <location>
        <position position="223"/>
    </location>
</feature>
<gene>
    <name evidence="7" type="ORF">AB4566_11330</name>
</gene>
<evidence type="ECO:0000259" key="6">
    <source>
        <dbReference type="Pfam" id="PF00171"/>
    </source>
</evidence>
<comment type="caution">
    <text evidence="7">The sequence shown here is derived from an EMBL/GenBank/DDBJ whole genome shotgun (WGS) entry which is preliminary data.</text>
</comment>
<evidence type="ECO:0000313" key="7">
    <source>
        <dbReference type="EMBL" id="MFA0568866.1"/>
    </source>
</evidence>
<dbReference type="PIRSF" id="PIRSF036492">
    <property type="entry name" value="ALDH"/>
    <property type="match status" value="1"/>
</dbReference>
<dbReference type="PANTHER" id="PTHR43570:SF16">
    <property type="entry name" value="ALDEHYDE DEHYDROGENASE TYPE III, ISOFORM Q"/>
    <property type="match status" value="1"/>
</dbReference>
<sequence length="458" mass="51311">MNNLSPLSKEEVQATYQRKRNFFDAGKTRDYNFRIAQLEALKNGIKKYENEIFEALHADMRKPRFEATISEINIIYDEIEHTIRHLQEWMKTEHAETPAFLQSSYSAKSEIHYEPLGVVLVIGPWNYPFQLLIAPLIGAIAAGNCALLKPSNETKHTAHITGKIISEIFDEEYISVVYGPGSSVGPLIIENNRFDHIFFTGSPGVGKLIAGMAAKHLTPVTLELGGKSPAIVDKHANLEVTAKRLTWAKFFNAGQTCVCPDYVLVHEDVKDALIAEMKKNITEFFGENPQKSPDFARIVNDKRFNALEKFLTGNIVVGGEKDSNDCYIAPTIIDDVSMSDVIMEEEIFGPIMPVLTWSEYDEALAMIRQNRYPLACYVFSESNETIDFFNQNVEYGGSCINHALLHLTNPDLPFGGVGFSGMGRYHGRDSFLTMSHSKAIMKFSTDADPSALYAPYPQ</sequence>
<accession>A0ABV4NBZ7</accession>
<dbReference type="RefSeq" id="WP_372266167.1">
    <property type="nucleotide sequence ID" value="NZ_JBFRUW010000040.1"/>
</dbReference>
<dbReference type="SUPFAM" id="SSF53720">
    <property type="entry name" value="ALDH-like"/>
    <property type="match status" value="1"/>
</dbReference>
<organism evidence="7 8">
    <name type="scientific">Vibrio gallaecicus</name>
    <dbReference type="NCBI Taxonomy" id="552386"/>
    <lineage>
        <taxon>Bacteria</taxon>
        <taxon>Pseudomonadati</taxon>
        <taxon>Pseudomonadota</taxon>
        <taxon>Gammaproteobacteria</taxon>
        <taxon>Vibrionales</taxon>
        <taxon>Vibrionaceae</taxon>
        <taxon>Vibrio</taxon>
    </lineage>
</organism>
<feature type="domain" description="Aldehyde dehydrogenase" evidence="6">
    <location>
        <begin position="8"/>
        <end position="440"/>
    </location>
</feature>
<dbReference type="PROSITE" id="PS00687">
    <property type="entry name" value="ALDEHYDE_DEHYDR_GLU"/>
    <property type="match status" value="1"/>
</dbReference>
<dbReference type="Pfam" id="PF00171">
    <property type="entry name" value="Aldedh"/>
    <property type="match status" value="1"/>
</dbReference>
<dbReference type="EMBL" id="JBFRUW010000040">
    <property type="protein sequence ID" value="MFA0568866.1"/>
    <property type="molecule type" value="Genomic_DNA"/>
</dbReference>
<dbReference type="InterPro" id="IPR016160">
    <property type="entry name" value="Ald_DH_CS_CYS"/>
</dbReference>
<dbReference type="PROSITE" id="PS00070">
    <property type="entry name" value="ALDEHYDE_DEHYDR_CYS"/>
    <property type="match status" value="1"/>
</dbReference>
<dbReference type="InterPro" id="IPR015590">
    <property type="entry name" value="Aldehyde_DH_dom"/>
</dbReference>
<dbReference type="Gene3D" id="3.40.605.10">
    <property type="entry name" value="Aldehyde Dehydrogenase, Chain A, domain 1"/>
    <property type="match status" value="1"/>
</dbReference>
<dbReference type="InterPro" id="IPR029510">
    <property type="entry name" value="Ald_DH_CS_GLU"/>
</dbReference>
<evidence type="ECO:0000313" key="8">
    <source>
        <dbReference type="Proteomes" id="UP001570417"/>
    </source>
</evidence>
<dbReference type="InterPro" id="IPR016162">
    <property type="entry name" value="Ald_DH_N"/>
</dbReference>
<evidence type="ECO:0000256" key="1">
    <source>
        <dbReference type="ARBA" id="ARBA00009986"/>
    </source>
</evidence>
<comment type="similarity">
    <text evidence="1 3 5">Belongs to the aldehyde dehydrogenase family.</text>
</comment>
<evidence type="ECO:0000256" key="2">
    <source>
        <dbReference type="ARBA" id="ARBA00023002"/>
    </source>
</evidence>
<evidence type="ECO:0000256" key="4">
    <source>
        <dbReference type="PROSITE-ProRule" id="PRU10007"/>
    </source>
</evidence>
<keyword evidence="2 3" id="KW-0560">Oxidoreductase</keyword>
<proteinExistence type="inferred from homology"/>
<keyword evidence="8" id="KW-1185">Reference proteome</keyword>
<dbReference type="Gene3D" id="3.40.309.10">
    <property type="entry name" value="Aldehyde Dehydrogenase, Chain A, domain 2"/>
    <property type="match status" value="1"/>
</dbReference>